<dbReference type="Proteomes" id="UP000070121">
    <property type="component" value="Unassembled WGS sequence"/>
</dbReference>
<gene>
    <name evidence="1" type="ORF">CSAL01_07507</name>
</gene>
<organism evidence="1 2">
    <name type="scientific">Colletotrichum salicis</name>
    <dbReference type="NCBI Taxonomy" id="1209931"/>
    <lineage>
        <taxon>Eukaryota</taxon>
        <taxon>Fungi</taxon>
        <taxon>Dikarya</taxon>
        <taxon>Ascomycota</taxon>
        <taxon>Pezizomycotina</taxon>
        <taxon>Sordariomycetes</taxon>
        <taxon>Hypocreomycetidae</taxon>
        <taxon>Glomerellales</taxon>
        <taxon>Glomerellaceae</taxon>
        <taxon>Colletotrichum</taxon>
        <taxon>Colletotrichum acutatum species complex</taxon>
    </lineage>
</organism>
<evidence type="ECO:0000313" key="1">
    <source>
        <dbReference type="EMBL" id="KXH40130.1"/>
    </source>
</evidence>
<proteinExistence type="predicted"/>
<dbReference type="EMBL" id="JFFI01002201">
    <property type="protein sequence ID" value="KXH40130.1"/>
    <property type="molecule type" value="Genomic_DNA"/>
</dbReference>
<dbReference type="AlphaFoldDB" id="A0A135SW51"/>
<protein>
    <submittedName>
        <fullName evidence="1">Uncharacterized protein</fullName>
    </submittedName>
</protein>
<name>A0A135SW51_9PEZI</name>
<keyword evidence="2" id="KW-1185">Reference proteome</keyword>
<dbReference type="OrthoDB" id="4806033at2759"/>
<accession>A0A135SW51</accession>
<comment type="caution">
    <text evidence="1">The sequence shown here is derived from an EMBL/GenBank/DDBJ whole genome shotgun (WGS) entry which is preliminary data.</text>
</comment>
<evidence type="ECO:0000313" key="2">
    <source>
        <dbReference type="Proteomes" id="UP000070121"/>
    </source>
</evidence>
<reference evidence="1 2" key="1">
    <citation type="submission" date="2014-02" db="EMBL/GenBank/DDBJ databases">
        <title>The genome sequence of Colletotrichum salicis CBS 607.94.</title>
        <authorList>
            <person name="Baroncelli R."/>
            <person name="Thon M.R."/>
        </authorList>
    </citation>
    <scope>NUCLEOTIDE SEQUENCE [LARGE SCALE GENOMIC DNA]</scope>
    <source>
        <strain evidence="1 2">CBS 607.94</strain>
    </source>
</reference>
<sequence length="308" mass="35003">MADPPPSSVGAAVNIQPQTKAGVPYEVFLHVVEQLIEMAKDRYDVKVWSLGYEHSLATKLVLHELNSTRVRSETITHQRHQKLRLALQINQQSRRMVEKTFARLPMMVANPDGLTRSLSPVKAYVPLTDEYIPFFTSLQEGREFEQFIYNQAILLPSASGYALLTRIEKILLPFSRYLITENEESLATLVRLPNLKSIVFNVGGFSSKLRNSMKPGLHKVDSKNFPDLAKFCTRRSSALRTLWVNHLHNRGIKLLGFIDSNQDPIIELHPSLERILISYLLPYANEALEELTESMTQPTAHVMNLAIL</sequence>